<feature type="transmembrane region" description="Helical" evidence="2">
    <location>
        <begin position="228"/>
        <end position="249"/>
    </location>
</feature>
<dbReference type="InterPro" id="IPR001173">
    <property type="entry name" value="Glyco_trans_2-like"/>
</dbReference>
<dbReference type="Proteomes" id="UP001596012">
    <property type="component" value="Unassembled WGS sequence"/>
</dbReference>
<gene>
    <name evidence="4" type="ORF">ACFPH6_42770</name>
</gene>
<sequence>MTELSVVIPCYNEDEVIGRFHRAVLKELEDLGISFEICYVDDGSRDATRLHLREFARLDNRVRYLSFSRNFGKEAAILAGLRTCSGDAAILMDADLQHPPSLIPKMLELHRQGYDQVVAQRDRAGDGLLRTLVSKVYYRLMRRCIDVQLVDGQGDFRLLSRKAVQAVISLPESNRFSKGIFSWIGFDTVSFSYKNAERAAGRSKWGGRRLLNYGIDGLLSFNSRPLRLVIHLGTLLFLTALGYTGWIFVSTLMTGVRTPGYVTLIAVITGLSGVQLTTLGVIGEYVGRIYGESKHRPHYVVHEASDLQAPAVVPPPVRSRSEVGTR</sequence>
<keyword evidence="2" id="KW-1133">Transmembrane helix</keyword>
<evidence type="ECO:0000256" key="2">
    <source>
        <dbReference type="SAM" id="Phobius"/>
    </source>
</evidence>
<keyword evidence="5" id="KW-1185">Reference proteome</keyword>
<protein>
    <submittedName>
        <fullName evidence="4">Glycosyltransferase family 2 protein</fullName>
        <ecNumber evidence="4">2.4.-.-</ecNumber>
    </submittedName>
</protein>
<dbReference type="Pfam" id="PF00535">
    <property type="entry name" value="Glycos_transf_2"/>
    <property type="match status" value="1"/>
</dbReference>
<dbReference type="InterPro" id="IPR050256">
    <property type="entry name" value="Glycosyltransferase_2"/>
</dbReference>
<evidence type="ECO:0000259" key="3">
    <source>
        <dbReference type="Pfam" id="PF00535"/>
    </source>
</evidence>
<comment type="caution">
    <text evidence="4">The sequence shown here is derived from an EMBL/GenBank/DDBJ whole genome shotgun (WGS) entry which is preliminary data.</text>
</comment>
<proteinExistence type="inferred from homology"/>
<dbReference type="EC" id="2.4.-.-" evidence="4"/>
<dbReference type="SUPFAM" id="SSF53448">
    <property type="entry name" value="Nucleotide-diphospho-sugar transferases"/>
    <property type="match status" value="1"/>
</dbReference>
<dbReference type="InterPro" id="IPR029044">
    <property type="entry name" value="Nucleotide-diphossugar_trans"/>
</dbReference>
<dbReference type="GO" id="GO:0016757">
    <property type="term" value="F:glycosyltransferase activity"/>
    <property type="evidence" value="ECO:0007669"/>
    <property type="project" value="UniProtKB-KW"/>
</dbReference>
<keyword evidence="4" id="KW-0328">Glycosyltransferase</keyword>
<keyword evidence="2" id="KW-0472">Membrane</keyword>
<keyword evidence="2" id="KW-0812">Transmembrane</keyword>
<feature type="transmembrane region" description="Helical" evidence="2">
    <location>
        <begin position="261"/>
        <end position="286"/>
    </location>
</feature>
<dbReference type="CDD" id="cd04187">
    <property type="entry name" value="DPM1_like_bac"/>
    <property type="match status" value="1"/>
</dbReference>
<accession>A0ABV8Z112</accession>
<feature type="domain" description="Glycosyltransferase 2-like" evidence="3">
    <location>
        <begin position="5"/>
        <end position="166"/>
    </location>
</feature>
<comment type="similarity">
    <text evidence="1">Belongs to the glycosyltransferase 2 family.</text>
</comment>
<evidence type="ECO:0000313" key="4">
    <source>
        <dbReference type="EMBL" id="MFC4471142.1"/>
    </source>
</evidence>
<reference evidence="5" key="1">
    <citation type="journal article" date="2019" name="Int. J. Syst. Evol. Microbiol.">
        <title>The Global Catalogue of Microorganisms (GCM) 10K type strain sequencing project: providing services to taxonomists for standard genome sequencing and annotation.</title>
        <authorList>
            <consortium name="The Broad Institute Genomics Platform"/>
            <consortium name="The Broad Institute Genome Sequencing Center for Infectious Disease"/>
            <person name="Wu L."/>
            <person name="Ma J."/>
        </authorList>
    </citation>
    <scope>NUCLEOTIDE SEQUENCE [LARGE SCALE GENOMIC DNA]</scope>
    <source>
        <strain evidence="5">DT43</strain>
    </source>
</reference>
<evidence type="ECO:0000313" key="5">
    <source>
        <dbReference type="Proteomes" id="UP001596012"/>
    </source>
</evidence>
<organism evidence="4 5">
    <name type="scientific">Streptomyces xiangluensis</name>
    <dbReference type="NCBI Taxonomy" id="2665720"/>
    <lineage>
        <taxon>Bacteria</taxon>
        <taxon>Bacillati</taxon>
        <taxon>Actinomycetota</taxon>
        <taxon>Actinomycetes</taxon>
        <taxon>Kitasatosporales</taxon>
        <taxon>Streptomycetaceae</taxon>
        <taxon>Streptomyces</taxon>
    </lineage>
</organism>
<name>A0ABV8Z112_9ACTN</name>
<keyword evidence="4" id="KW-0808">Transferase</keyword>
<dbReference type="EMBL" id="JBHSFG010000087">
    <property type="protein sequence ID" value="MFC4471142.1"/>
    <property type="molecule type" value="Genomic_DNA"/>
</dbReference>
<evidence type="ECO:0000256" key="1">
    <source>
        <dbReference type="ARBA" id="ARBA00006739"/>
    </source>
</evidence>
<dbReference type="PANTHER" id="PTHR48090:SF8">
    <property type="entry name" value="GLYCOSYLTRANSFERASE CSBB-RELATED"/>
    <property type="match status" value="1"/>
</dbReference>
<dbReference type="Gene3D" id="3.90.550.10">
    <property type="entry name" value="Spore Coat Polysaccharide Biosynthesis Protein SpsA, Chain A"/>
    <property type="match status" value="1"/>
</dbReference>
<dbReference type="PANTHER" id="PTHR48090">
    <property type="entry name" value="UNDECAPRENYL-PHOSPHATE 4-DEOXY-4-FORMAMIDO-L-ARABINOSE TRANSFERASE-RELATED"/>
    <property type="match status" value="1"/>
</dbReference>
<dbReference type="RefSeq" id="WP_386352956.1">
    <property type="nucleotide sequence ID" value="NZ_JBHSFG010000087.1"/>
</dbReference>